<dbReference type="Proteomes" id="UP001497516">
    <property type="component" value="Chromosome 6"/>
</dbReference>
<organism evidence="1 2">
    <name type="scientific">Linum trigynum</name>
    <dbReference type="NCBI Taxonomy" id="586398"/>
    <lineage>
        <taxon>Eukaryota</taxon>
        <taxon>Viridiplantae</taxon>
        <taxon>Streptophyta</taxon>
        <taxon>Embryophyta</taxon>
        <taxon>Tracheophyta</taxon>
        <taxon>Spermatophyta</taxon>
        <taxon>Magnoliopsida</taxon>
        <taxon>eudicotyledons</taxon>
        <taxon>Gunneridae</taxon>
        <taxon>Pentapetalae</taxon>
        <taxon>rosids</taxon>
        <taxon>fabids</taxon>
        <taxon>Malpighiales</taxon>
        <taxon>Linaceae</taxon>
        <taxon>Linum</taxon>
    </lineage>
</organism>
<keyword evidence="2" id="KW-1185">Reference proteome</keyword>
<evidence type="ECO:0000313" key="1">
    <source>
        <dbReference type="EMBL" id="CAL1394887.1"/>
    </source>
</evidence>
<dbReference type="AlphaFoldDB" id="A0AAV2FA54"/>
<reference evidence="1 2" key="1">
    <citation type="submission" date="2024-04" db="EMBL/GenBank/DDBJ databases">
        <authorList>
            <person name="Fracassetti M."/>
        </authorList>
    </citation>
    <scope>NUCLEOTIDE SEQUENCE [LARGE SCALE GENOMIC DNA]</scope>
</reference>
<gene>
    <name evidence="1" type="ORF">LTRI10_LOCUS35357</name>
</gene>
<protein>
    <submittedName>
        <fullName evidence="1">Uncharacterized protein</fullName>
    </submittedName>
</protein>
<evidence type="ECO:0000313" key="2">
    <source>
        <dbReference type="Proteomes" id="UP001497516"/>
    </source>
</evidence>
<proteinExistence type="predicted"/>
<dbReference type="EMBL" id="OZ034819">
    <property type="protein sequence ID" value="CAL1394887.1"/>
    <property type="molecule type" value="Genomic_DNA"/>
</dbReference>
<sequence length="111" mass="12605">MKSCLTSAAIVASWAILKKICKEELIQEEEVQYGRWLRAMSPVKRVKFRGGSEVGTLTTLWMEAKLKRSDNSSDEWMASRVTPEMTVQLPSGAPRRKLFDFIKPGAETKKK</sequence>
<name>A0AAV2FA54_9ROSI</name>
<accession>A0AAV2FA54</accession>